<reference evidence="1 2" key="1">
    <citation type="submission" date="2018-08" db="EMBL/GenBank/DDBJ databases">
        <title>Comparative analysis of Burkholderia isolates from Puerto Rico.</title>
        <authorList>
            <person name="Hall C."/>
            <person name="Sahl J."/>
            <person name="Wagner D."/>
        </authorList>
    </citation>
    <scope>NUCLEOTIDE SEQUENCE [LARGE SCALE GENOMIC DNA]</scope>
    <source>
        <strain evidence="1 2">Bp9025</strain>
    </source>
</reference>
<dbReference type="EMBL" id="QTQV01000021">
    <property type="protein sequence ID" value="RQT09831.1"/>
    <property type="molecule type" value="Genomic_DNA"/>
</dbReference>
<organism evidence="1 2">
    <name type="scientific">Burkholderia contaminans</name>
    <dbReference type="NCBI Taxonomy" id="488447"/>
    <lineage>
        <taxon>Bacteria</taxon>
        <taxon>Pseudomonadati</taxon>
        <taxon>Pseudomonadota</taxon>
        <taxon>Betaproteobacteria</taxon>
        <taxon>Burkholderiales</taxon>
        <taxon>Burkholderiaceae</taxon>
        <taxon>Burkholderia</taxon>
        <taxon>Burkholderia cepacia complex</taxon>
    </lineage>
</organism>
<proteinExistence type="predicted"/>
<comment type="caution">
    <text evidence="1">The sequence shown here is derived from an EMBL/GenBank/DDBJ whole genome shotgun (WGS) entry which is preliminary data.</text>
</comment>
<protein>
    <submittedName>
        <fullName evidence="1">Phage major tail tube protein</fullName>
    </submittedName>
</protein>
<accession>A0A3N8PDX0</accession>
<name>A0A3N8PDX0_9BURK</name>
<dbReference type="InterPro" id="IPR006498">
    <property type="entry name" value="Tail_tube"/>
</dbReference>
<sequence length="169" mass="18691">MGMPSKLKHFNVFVNGTSYLHKTPELTLPKLSRKMEEYRGGGMPGPVQIDLGQEAMEIEWTLGGIERDMLRLYGKSTADGVMLRFAGAYQDETSEQWMAVEIVVRGRFKELDFGTAKPGDDTTVKATMPLAYYKLSINGSTEIEIDVLNSILNIGGIDSLADVRKIIGV</sequence>
<dbReference type="RefSeq" id="WP_124583540.1">
    <property type="nucleotide sequence ID" value="NZ_QTQV01000021.1"/>
</dbReference>
<evidence type="ECO:0000313" key="2">
    <source>
        <dbReference type="Proteomes" id="UP000277921"/>
    </source>
</evidence>
<evidence type="ECO:0000313" key="1">
    <source>
        <dbReference type="EMBL" id="RQT09831.1"/>
    </source>
</evidence>
<dbReference type="AlphaFoldDB" id="A0A3N8PDX0"/>
<gene>
    <name evidence="1" type="ORF">DF051_29560</name>
</gene>
<dbReference type="Proteomes" id="UP000277921">
    <property type="component" value="Unassembled WGS sequence"/>
</dbReference>
<dbReference type="NCBIfam" id="TIGR01611">
    <property type="entry name" value="tail_tube"/>
    <property type="match status" value="1"/>
</dbReference>
<dbReference type="Pfam" id="PF04985">
    <property type="entry name" value="Phage_tube"/>
    <property type="match status" value="1"/>
</dbReference>